<dbReference type="AlphaFoldDB" id="A0A811NPG8"/>
<evidence type="ECO:0000313" key="2">
    <source>
        <dbReference type="Proteomes" id="UP000604825"/>
    </source>
</evidence>
<dbReference type="Proteomes" id="UP000604825">
    <property type="component" value="Unassembled WGS sequence"/>
</dbReference>
<dbReference type="EMBL" id="CAJGYO010000005">
    <property type="protein sequence ID" value="CAD6231284.1"/>
    <property type="molecule type" value="Genomic_DNA"/>
</dbReference>
<proteinExistence type="predicted"/>
<protein>
    <submittedName>
        <fullName evidence="1">Uncharacterized protein</fullName>
    </submittedName>
</protein>
<gene>
    <name evidence="1" type="ORF">NCGR_LOCUS21397</name>
</gene>
<sequence>MVERLVCTNDWLRGNNYISVEEDTDELAKLEEAYCSNMTTLIVEIGALAISKDSTTATASL</sequence>
<organism evidence="1 2">
    <name type="scientific">Miscanthus lutarioriparius</name>
    <dbReference type="NCBI Taxonomy" id="422564"/>
    <lineage>
        <taxon>Eukaryota</taxon>
        <taxon>Viridiplantae</taxon>
        <taxon>Streptophyta</taxon>
        <taxon>Embryophyta</taxon>
        <taxon>Tracheophyta</taxon>
        <taxon>Spermatophyta</taxon>
        <taxon>Magnoliopsida</taxon>
        <taxon>Liliopsida</taxon>
        <taxon>Poales</taxon>
        <taxon>Poaceae</taxon>
        <taxon>PACMAD clade</taxon>
        <taxon>Panicoideae</taxon>
        <taxon>Andropogonodae</taxon>
        <taxon>Andropogoneae</taxon>
        <taxon>Saccharinae</taxon>
        <taxon>Miscanthus</taxon>
    </lineage>
</organism>
<accession>A0A811NPG8</accession>
<name>A0A811NPG8_9POAL</name>
<keyword evidence="2" id="KW-1185">Reference proteome</keyword>
<reference evidence="1" key="1">
    <citation type="submission" date="2020-10" db="EMBL/GenBank/DDBJ databases">
        <authorList>
            <person name="Han B."/>
            <person name="Lu T."/>
            <person name="Zhao Q."/>
            <person name="Huang X."/>
            <person name="Zhao Y."/>
        </authorList>
    </citation>
    <scope>NUCLEOTIDE SEQUENCE</scope>
</reference>
<comment type="caution">
    <text evidence="1">The sequence shown here is derived from an EMBL/GenBank/DDBJ whole genome shotgun (WGS) entry which is preliminary data.</text>
</comment>
<evidence type="ECO:0000313" key="1">
    <source>
        <dbReference type="EMBL" id="CAD6231284.1"/>
    </source>
</evidence>